<dbReference type="InterPro" id="IPR036365">
    <property type="entry name" value="PGBD-like_sf"/>
</dbReference>
<dbReference type="GO" id="GO:0008745">
    <property type="term" value="F:N-acetylmuramoyl-L-alanine amidase activity"/>
    <property type="evidence" value="ECO:0007669"/>
    <property type="project" value="UniProtKB-EC"/>
</dbReference>
<evidence type="ECO:0000256" key="1">
    <source>
        <dbReference type="ARBA" id="ARBA00001561"/>
    </source>
</evidence>
<protein>
    <recommendedName>
        <fullName evidence="3">N-acetylmuramoyl-L-alanine amidase</fullName>
        <ecNumber evidence="3">3.5.1.28</ecNumber>
    </recommendedName>
</protein>
<keyword evidence="5" id="KW-0961">Cell wall biogenesis/degradation</keyword>
<evidence type="ECO:0000256" key="3">
    <source>
        <dbReference type="ARBA" id="ARBA00011901"/>
    </source>
</evidence>
<proteinExistence type="inferred from homology"/>
<evidence type="ECO:0000259" key="6">
    <source>
        <dbReference type="SMART" id="SM00644"/>
    </source>
</evidence>
<dbReference type="InterPro" id="IPR051206">
    <property type="entry name" value="NAMLAA_amidase_2"/>
</dbReference>
<dbReference type="PANTHER" id="PTHR30417">
    <property type="entry name" value="N-ACETYLMURAMOYL-L-ALANINE AMIDASE AMID"/>
    <property type="match status" value="1"/>
</dbReference>
<comment type="catalytic activity">
    <reaction evidence="1">
        <text>Hydrolyzes the link between N-acetylmuramoyl residues and L-amino acid residues in certain cell-wall glycopeptides.</text>
        <dbReference type="EC" id="3.5.1.28"/>
    </reaction>
</comment>
<evidence type="ECO:0000256" key="5">
    <source>
        <dbReference type="ARBA" id="ARBA00023316"/>
    </source>
</evidence>
<reference evidence="8" key="1">
    <citation type="submission" date="2017-12" db="EMBL/GenBank/DDBJ databases">
        <title>Draft genome sequence of Telmatospirillum siberiense 26-4b1T, an acidotolerant peatland alphaproteobacterium potentially involved in sulfur cycling.</title>
        <authorList>
            <person name="Hausmann B."/>
            <person name="Pjevac P."/>
            <person name="Schreck K."/>
            <person name="Herbold C.W."/>
            <person name="Daims H."/>
            <person name="Wagner M."/>
            <person name="Pester M."/>
            <person name="Loy A."/>
        </authorList>
    </citation>
    <scope>NUCLEOTIDE SEQUENCE [LARGE SCALE GENOMIC DNA]</scope>
    <source>
        <strain evidence="8">26-4b1</strain>
    </source>
</reference>
<dbReference type="AlphaFoldDB" id="A0A2N3PQP4"/>
<dbReference type="InterPro" id="IPR002477">
    <property type="entry name" value="Peptidoglycan-bd-like"/>
</dbReference>
<dbReference type="Pfam" id="PF01510">
    <property type="entry name" value="Amidase_2"/>
    <property type="match status" value="1"/>
</dbReference>
<dbReference type="GO" id="GO:0071555">
    <property type="term" value="P:cell wall organization"/>
    <property type="evidence" value="ECO:0007669"/>
    <property type="project" value="UniProtKB-KW"/>
</dbReference>
<dbReference type="GO" id="GO:0009254">
    <property type="term" value="P:peptidoglycan turnover"/>
    <property type="evidence" value="ECO:0007669"/>
    <property type="project" value="TreeGrafter"/>
</dbReference>
<evidence type="ECO:0000256" key="2">
    <source>
        <dbReference type="ARBA" id="ARBA00007553"/>
    </source>
</evidence>
<dbReference type="OrthoDB" id="9794842at2"/>
<dbReference type="InterPro" id="IPR002502">
    <property type="entry name" value="Amidase_domain"/>
</dbReference>
<organism evidence="7 8">
    <name type="scientific">Telmatospirillum siberiense</name>
    <dbReference type="NCBI Taxonomy" id="382514"/>
    <lineage>
        <taxon>Bacteria</taxon>
        <taxon>Pseudomonadati</taxon>
        <taxon>Pseudomonadota</taxon>
        <taxon>Alphaproteobacteria</taxon>
        <taxon>Rhodospirillales</taxon>
        <taxon>Rhodospirillaceae</taxon>
        <taxon>Telmatospirillum</taxon>
    </lineage>
</organism>
<dbReference type="Gene3D" id="3.40.80.10">
    <property type="entry name" value="Peptidoglycan recognition protein-like"/>
    <property type="match status" value="1"/>
</dbReference>
<dbReference type="Gene3D" id="1.10.101.10">
    <property type="entry name" value="PGBD-like superfamily/PGBD"/>
    <property type="match status" value="1"/>
</dbReference>
<dbReference type="InterPro" id="IPR036505">
    <property type="entry name" value="Amidase/PGRP_sf"/>
</dbReference>
<dbReference type="EMBL" id="PIUM01000028">
    <property type="protein sequence ID" value="PKU22721.1"/>
    <property type="molecule type" value="Genomic_DNA"/>
</dbReference>
<dbReference type="SUPFAM" id="SSF55846">
    <property type="entry name" value="N-acetylmuramoyl-L-alanine amidase-like"/>
    <property type="match status" value="1"/>
</dbReference>
<evidence type="ECO:0000313" key="8">
    <source>
        <dbReference type="Proteomes" id="UP000233293"/>
    </source>
</evidence>
<comment type="caution">
    <text evidence="7">The sequence shown here is derived from an EMBL/GenBank/DDBJ whole genome shotgun (WGS) entry which is preliminary data.</text>
</comment>
<sequence>MIDLPSPNFDERPAGTSIDMLVLHYTGMPSAKAAIERLTDPAAQVSAHYLIDEDGACHGLVDENVRAWHAGRSFWRGRTDLNARSIGIELVNPGHEFGYRPFPEAQMTALIRLARDILGRHPIPPRNVVGHADVAPRRKEDPGELFDWRRLAAEGIGLWPAASETDAPPPPDWPNLLERLGYDVADLAGETKGTGSRAALVAFQRHYRPRRFDGMADGETISRMTALLEMTGEMSR</sequence>
<dbReference type="Pfam" id="PF01471">
    <property type="entry name" value="PG_binding_1"/>
    <property type="match status" value="1"/>
</dbReference>
<keyword evidence="4" id="KW-0378">Hydrolase</keyword>
<feature type="domain" description="N-acetylmuramoyl-L-alanine amidase" evidence="6">
    <location>
        <begin position="6"/>
        <end position="143"/>
    </location>
</feature>
<gene>
    <name evidence="7" type="ORF">CWS72_20320</name>
</gene>
<dbReference type="SUPFAM" id="SSF47090">
    <property type="entry name" value="PGBD-like"/>
    <property type="match status" value="1"/>
</dbReference>
<dbReference type="PANTHER" id="PTHR30417:SF1">
    <property type="entry name" value="N-ACETYLMURAMOYL-L-ALANINE AMIDASE AMID"/>
    <property type="match status" value="1"/>
</dbReference>
<evidence type="ECO:0000313" key="7">
    <source>
        <dbReference type="EMBL" id="PKU22721.1"/>
    </source>
</evidence>
<dbReference type="GO" id="GO:0019867">
    <property type="term" value="C:outer membrane"/>
    <property type="evidence" value="ECO:0007669"/>
    <property type="project" value="TreeGrafter"/>
</dbReference>
<dbReference type="RefSeq" id="WP_101252514.1">
    <property type="nucleotide sequence ID" value="NZ_PIUM01000028.1"/>
</dbReference>
<dbReference type="CDD" id="cd06583">
    <property type="entry name" value="PGRP"/>
    <property type="match status" value="1"/>
</dbReference>
<dbReference type="GO" id="GO:0009253">
    <property type="term" value="P:peptidoglycan catabolic process"/>
    <property type="evidence" value="ECO:0007669"/>
    <property type="project" value="InterPro"/>
</dbReference>
<name>A0A2N3PQP4_9PROT</name>
<dbReference type="InterPro" id="IPR036366">
    <property type="entry name" value="PGBDSf"/>
</dbReference>
<dbReference type="Proteomes" id="UP000233293">
    <property type="component" value="Unassembled WGS sequence"/>
</dbReference>
<keyword evidence="8" id="KW-1185">Reference proteome</keyword>
<dbReference type="EC" id="3.5.1.28" evidence="3"/>
<evidence type="ECO:0000256" key="4">
    <source>
        <dbReference type="ARBA" id="ARBA00022801"/>
    </source>
</evidence>
<dbReference type="SMART" id="SM00644">
    <property type="entry name" value="Ami_2"/>
    <property type="match status" value="1"/>
</dbReference>
<comment type="similarity">
    <text evidence="2">Belongs to the N-acetylmuramoyl-L-alanine amidase 2 family.</text>
</comment>
<accession>A0A2N3PQP4</accession>